<feature type="compositionally biased region" description="Polar residues" evidence="1">
    <location>
        <begin position="189"/>
        <end position="203"/>
    </location>
</feature>
<dbReference type="EMBL" id="HBFR01014052">
    <property type="protein sequence ID" value="CAD8883056.1"/>
    <property type="molecule type" value="Transcribed_RNA"/>
</dbReference>
<protein>
    <submittedName>
        <fullName evidence="2">Uncharacterized protein</fullName>
    </submittedName>
</protein>
<proteinExistence type="predicted"/>
<dbReference type="AlphaFoldDB" id="A0A7S1FQE8"/>
<sequence>MSTYDEQQEYQIPKGPEYRNPASPENLDENFMVRAAAMALESNLNIEEDSPTRSDERSSTIRGRQLSNAPPGNPKTPSKITKETRLSITPPASSTIRQYLTVFAHRTSSSKAISAPGGLTYIVEAVDFKEKRFLKLANALTYAYHYGYSCREYLAEDAYHQRHRRHYGGVEESHLFMILSRELTRGGVSDNSSVASGTLSVNPGPNPNFAPPRLSG</sequence>
<name>A0A7S1FQE8_9STRA</name>
<feature type="compositionally biased region" description="Polar residues" evidence="1">
    <location>
        <begin position="60"/>
        <end position="79"/>
    </location>
</feature>
<feature type="region of interest" description="Disordered" evidence="1">
    <location>
        <begin position="42"/>
        <end position="84"/>
    </location>
</feature>
<evidence type="ECO:0000256" key="1">
    <source>
        <dbReference type="SAM" id="MobiDB-lite"/>
    </source>
</evidence>
<reference evidence="2" key="1">
    <citation type="submission" date="2021-01" db="EMBL/GenBank/DDBJ databases">
        <authorList>
            <person name="Corre E."/>
            <person name="Pelletier E."/>
            <person name="Niang G."/>
            <person name="Scheremetjew M."/>
            <person name="Finn R."/>
            <person name="Kale V."/>
            <person name="Holt S."/>
            <person name="Cochrane G."/>
            <person name="Meng A."/>
            <person name="Brown T."/>
            <person name="Cohen L."/>
        </authorList>
    </citation>
    <scope>NUCLEOTIDE SEQUENCE</scope>
    <source>
        <strain evidence="2">308</strain>
    </source>
</reference>
<feature type="region of interest" description="Disordered" evidence="1">
    <location>
        <begin position="1"/>
        <end position="29"/>
    </location>
</feature>
<accession>A0A7S1FQE8</accession>
<organism evidence="2">
    <name type="scientific">Corethron hystrix</name>
    <dbReference type="NCBI Taxonomy" id="216773"/>
    <lineage>
        <taxon>Eukaryota</taxon>
        <taxon>Sar</taxon>
        <taxon>Stramenopiles</taxon>
        <taxon>Ochrophyta</taxon>
        <taxon>Bacillariophyta</taxon>
        <taxon>Coscinodiscophyceae</taxon>
        <taxon>Corethrophycidae</taxon>
        <taxon>Corethrales</taxon>
        <taxon>Corethraceae</taxon>
        <taxon>Corethron</taxon>
    </lineage>
</organism>
<feature type="compositionally biased region" description="Basic and acidic residues" evidence="1">
    <location>
        <begin position="50"/>
        <end position="59"/>
    </location>
</feature>
<gene>
    <name evidence="2" type="ORF">CHYS00102_LOCUS10251</name>
</gene>
<feature type="region of interest" description="Disordered" evidence="1">
    <location>
        <begin position="189"/>
        <end position="216"/>
    </location>
</feature>
<evidence type="ECO:0000313" key="2">
    <source>
        <dbReference type="EMBL" id="CAD8883056.1"/>
    </source>
</evidence>